<feature type="domain" description="Beta-lactamase class A catalytic" evidence="8">
    <location>
        <begin position="53"/>
        <end position="212"/>
    </location>
</feature>
<dbReference type="EMBL" id="JAPEVI010000003">
    <property type="protein sequence ID" value="MCX2723472.1"/>
    <property type="molecule type" value="Genomic_DNA"/>
</dbReference>
<evidence type="ECO:0000256" key="4">
    <source>
        <dbReference type="ARBA" id="ARBA00022801"/>
    </source>
</evidence>
<proteinExistence type="inferred from homology"/>
<keyword evidence="4 6" id="KW-0378">Hydrolase</keyword>
<sequence length="214" mass="22664">MKYWIRRSALAVALGLSSAFTLMPGTAGAAGFDPEPLARTVANLQESLSARIGVAVLDTQTGATWTHHADERFPLNSTFKAFLCAALLDMGEKGETDPARRVRIQEEDLVSYSPVTEKKIGTSGMTLLELCAATITLSDNTAANLVLEDIGGPAALTGFMRGIGDTITRLDRYETKLNSGIPGDERDTTTPAAAVASLHKLVLGDALSEKARGN</sequence>
<dbReference type="NCBIfam" id="NF033103">
    <property type="entry name" value="bla_class_A"/>
    <property type="match status" value="1"/>
</dbReference>
<protein>
    <recommendedName>
        <fullName evidence="3 6">Beta-lactamase</fullName>
        <ecNumber evidence="3 6">3.5.2.6</ecNumber>
    </recommendedName>
</protein>
<dbReference type="InterPro" id="IPR012338">
    <property type="entry name" value="Beta-lactam/transpept-like"/>
</dbReference>
<comment type="catalytic activity">
    <reaction evidence="1 6">
        <text>a beta-lactam + H2O = a substituted beta-amino acid</text>
        <dbReference type="Rhea" id="RHEA:20401"/>
        <dbReference type="ChEBI" id="CHEBI:15377"/>
        <dbReference type="ChEBI" id="CHEBI:35627"/>
        <dbReference type="ChEBI" id="CHEBI:140347"/>
        <dbReference type="EC" id="3.5.2.6"/>
    </reaction>
</comment>
<keyword evidence="5 6" id="KW-0046">Antibiotic resistance</keyword>
<gene>
    <name evidence="9" type="primary">bla</name>
    <name evidence="9" type="ORF">ON753_14005</name>
</gene>
<evidence type="ECO:0000256" key="1">
    <source>
        <dbReference type="ARBA" id="ARBA00001526"/>
    </source>
</evidence>
<dbReference type="PANTHER" id="PTHR35333:SF3">
    <property type="entry name" value="BETA-LACTAMASE-TYPE TRANSPEPTIDASE FOLD CONTAINING PROTEIN"/>
    <property type="match status" value="1"/>
</dbReference>
<dbReference type="Pfam" id="PF13354">
    <property type="entry name" value="Beta-lactamase2"/>
    <property type="match status" value="1"/>
</dbReference>
<dbReference type="GO" id="GO:0008800">
    <property type="term" value="F:beta-lactamase activity"/>
    <property type="evidence" value="ECO:0007669"/>
    <property type="project" value="UniProtKB-EC"/>
</dbReference>
<dbReference type="PROSITE" id="PS00146">
    <property type="entry name" value="BETA_LACTAMASE_A"/>
    <property type="match status" value="1"/>
</dbReference>
<reference evidence="9 10" key="1">
    <citation type="journal article" date="2016" name="Int. J. Syst. Evol. Microbiol.">
        <title>Labrenzia salina sp. nov., isolated from the rhizosphere of the halophyte Arthrocnemum macrostachyum.</title>
        <authorList>
            <person name="Camacho M."/>
            <person name="Redondo-Gomez S."/>
            <person name="Rodriguez-Llorente I."/>
            <person name="Rohde M."/>
            <person name="Sproer C."/>
            <person name="Schumann P."/>
            <person name="Klenk H.P."/>
            <person name="Montero-Calasanz M.D.C."/>
        </authorList>
    </citation>
    <scope>NUCLEOTIDE SEQUENCE [LARGE SCALE GENOMIC DNA]</scope>
    <source>
        <strain evidence="9 10">DSM 29163</strain>
    </source>
</reference>
<feature type="signal peptide" evidence="7">
    <location>
        <begin position="1"/>
        <end position="29"/>
    </location>
</feature>
<dbReference type="PRINTS" id="PR00118">
    <property type="entry name" value="BLACTAMASEA"/>
</dbReference>
<evidence type="ECO:0000256" key="3">
    <source>
        <dbReference type="ARBA" id="ARBA00012865"/>
    </source>
</evidence>
<dbReference type="InterPro" id="IPR000871">
    <property type="entry name" value="Beta-lactam_class-A"/>
</dbReference>
<accession>A0ABT3R3B5</accession>
<dbReference type="EC" id="3.5.2.6" evidence="3 6"/>
<dbReference type="InterPro" id="IPR045155">
    <property type="entry name" value="Beta-lactam_cat"/>
</dbReference>
<organism evidence="9 10">
    <name type="scientific">Roseibium salinum</name>
    <dbReference type="NCBI Taxonomy" id="1604349"/>
    <lineage>
        <taxon>Bacteria</taxon>
        <taxon>Pseudomonadati</taxon>
        <taxon>Pseudomonadota</taxon>
        <taxon>Alphaproteobacteria</taxon>
        <taxon>Hyphomicrobiales</taxon>
        <taxon>Stappiaceae</taxon>
        <taxon>Roseibium</taxon>
    </lineage>
</organism>
<evidence type="ECO:0000313" key="10">
    <source>
        <dbReference type="Proteomes" id="UP001300261"/>
    </source>
</evidence>
<evidence type="ECO:0000256" key="2">
    <source>
        <dbReference type="ARBA" id="ARBA00009009"/>
    </source>
</evidence>
<comment type="similarity">
    <text evidence="2 6">Belongs to the class-A beta-lactamase family.</text>
</comment>
<keyword evidence="7" id="KW-0732">Signal</keyword>
<evidence type="ECO:0000256" key="5">
    <source>
        <dbReference type="ARBA" id="ARBA00023251"/>
    </source>
</evidence>
<name>A0ABT3R3B5_9HYPH</name>
<dbReference type="InterPro" id="IPR023650">
    <property type="entry name" value="Beta-lactam_class-A_AS"/>
</dbReference>
<evidence type="ECO:0000259" key="8">
    <source>
        <dbReference type="Pfam" id="PF13354"/>
    </source>
</evidence>
<dbReference type="Proteomes" id="UP001300261">
    <property type="component" value="Unassembled WGS sequence"/>
</dbReference>
<comment type="caution">
    <text evidence="9">The sequence shown here is derived from an EMBL/GenBank/DDBJ whole genome shotgun (WGS) entry which is preliminary data.</text>
</comment>
<evidence type="ECO:0000313" key="9">
    <source>
        <dbReference type="EMBL" id="MCX2723472.1"/>
    </source>
</evidence>
<keyword evidence="10" id="KW-1185">Reference proteome</keyword>
<evidence type="ECO:0000256" key="7">
    <source>
        <dbReference type="SAM" id="SignalP"/>
    </source>
</evidence>
<evidence type="ECO:0000256" key="6">
    <source>
        <dbReference type="RuleBase" id="RU361140"/>
    </source>
</evidence>
<dbReference type="SUPFAM" id="SSF56601">
    <property type="entry name" value="beta-lactamase/transpeptidase-like"/>
    <property type="match status" value="1"/>
</dbReference>
<dbReference type="Gene3D" id="3.40.710.10">
    <property type="entry name" value="DD-peptidase/beta-lactamase superfamily"/>
    <property type="match status" value="1"/>
</dbReference>
<feature type="chain" id="PRO_5045368890" description="Beta-lactamase" evidence="7">
    <location>
        <begin position="30"/>
        <end position="214"/>
    </location>
</feature>
<dbReference type="PANTHER" id="PTHR35333">
    <property type="entry name" value="BETA-LACTAMASE"/>
    <property type="match status" value="1"/>
</dbReference>